<sequence length="134" mass="14709">MAERCRKCENKCAQLNDAALKVTRGITEEHAGGRVHQEAAESEVVTAALAEDAEWPAEETTDIQRGTLENLHRRLGHLSYDTGDKLALDPSMGLCLRVKDKYIVCFAWKVSKQSANSSGNPGEYAAIDRFAGMI</sequence>
<proteinExistence type="predicted"/>
<reference evidence="1 2" key="1">
    <citation type="submission" date="2013-11" db="EMBL/GenBank/DDBJ databases">
        <title>The Genome Sequence of Phytophthora parasitica P1569.</title>
        <authorList>
            <consortium name="The Broad Institute Genomics Platform"/>
            <person name="Russ C."/>
            <person name="Tyler B."/>
            <person name="Panabieres F."/>
            <person name="Shan W."/>
            <person name="Tripathy S."/>
            <person name="Grunwald N."/>
            <person name="Machado M."/>
            <person name="Johnson C.S."/>
            <person name="Arredondo F."/>
            <person name="Hong C."/>
            <person name="Coffey M."/>
            <person name="Young S.K."/>
            <person name="Zeng Q."/>
            <person name="Gargeya S."/>
            <person name="Fitzgerald M."/>
            <person name="Abouelleil A."/>
            <person name="Alvarado L."/>
            <person name="Chapman S.B."/>
            <person name="Gainer-Dewar J."/>
            <person name="Goldberg J."/>
            <person name="Griggs A."/>
            <person name="Gujja S."/>
            <person name="Hansen M."/>
            <person name="Howarth C."/>
            <person name="Imamovic A."/>
            <person name="Ireland A."/>
            <person name="Larimer J."/>
            <person name="McCowan C."/>
            <person name="Murphy C."/>
            <person name="Pearson M."/>
            <person name="Poon T.W."/>
            <person name="Priest M."/>
            <person name="Roberts A."/>
            <person name="Saif S."/>
            <person name="Shea T."/>
            <person name="Sykes S."/>
            <person name="Wortman J."/>
            <person name="Nusbaum C."/>
            <person name="Birren B."/>
        </authorList>
    </citation>
    <scope>NUCLEOTIDE SEQUENCE [LARGE SCALE GENOMIC DNA]</scope>
    <source>
        <strain evidence="1 2">P1569</strain>
    </source>
</reference>
<dbReference type="AlphaFoldDB" id="V9G1W9"/>
<dbReference type="EMBL" id="ANIZ01000007">
    <property type="protein sequence ID" value="ETI57704.1"/>
    <property type="molecule type" value="Genomic_DNA"/>
</dbReference>
<evidence type="ECO:0000313" key="2">
    <source>
        <dbReference type="Proteomes" id="UP000018721"/>
    </source>
</evidence>
<dbReference type="Proteomes" id="UP000018721">
    <property type="component" value="Unassembled WGS sequence"/>
</dbReference>
<name>V9G1W9_PHYNI</name>
<gene>
    <name evidence="1" type="ORF">F443_00029</name>
</gene>
<keyword evidence="2" id="KW-1185">Reference proteome</keyword>
<organism evidence="1 2">
    <name type="scientific">Phytophthora nicotianae P1569</name>
    <dbReference type="NCBI Taxonomy" id="1317065"/>
    <lineage>
        <taxon>Eukaryota</taxon>
        <taxon>Sar</taxon>
        <taxon>Stramenopiles</taxon>
        <taxon>Oomycota</taxon>
        <taxon>Peronosporomycetes</taxon>
        <taxon>Peronosporales</taxon>
        <taxon>Peronosporaceae</taxon>
        <taxon>Phytophthora</taxon>
    </lineage>
</organism>
<accession>V9G1W9</accession>
<comment type="caution">
    <text evidence="1">The sequence shown here is derived from an EMBL/GenBank/DDBJ whole genome shotgun (WGS) entry which is preliminary data.</text>
</comment>
<protein>
    <submittedName>
        <fullName evidence="1">Uncharacterized protein</fullName>
    </submittedName>
</protein>
<evidence type="ECO:0000313" key="1">
    <source>
        <dbReference type="EMBL" id="ETI57704.1"/>
    </source>
</evidence>
<dbReference type="HOGENOM" id="CLU_1900367_0_0_1"/>